<evidence type="ECO:0000256" key="4">
    <source>
        <dbReference type="ARBA" id="ARBA00023136"/>
    </source>
</evidence>
<evidence type="ECO:0000256" key="1">
    <source>
        <dbReference type="ARBA" id="ARBA00004141"/>
    </source>
</evidence>
<reference evidence="7 8" key="1">
    <citation type="journal article" date="2021" name="J. Biosci. Bioeng.">
        <title>Identification and characterization of a chc gene cluster responsible for the aromatization pathway of cyclohexanecarboxylate degradation in Sinomonas cyclohexanicum ATCC 51369.</title>
        <authorList>
            <person name="Yamamoto T."/>
            <person name="Hasegawa Y."/>
            <person name="Lau P.C.K."/>
            <person name="Iwaki H."/>
        </authorList>
    </citation>
    <scope>NUCLEOTIDE SEQUENCE [LARGE SCALE GENOMIC DNA]</scope>
    <source>
        <strain evidence="7 8">ATCC 51369</strain>
    </source>
</reference>
<feature type="transmembrane region" description="Helical" evidence="5">
    <location>
        <begin position="399"/>
        <end position="418"/>
    </location>
</feature>
<sequence length="445" mass="46630">MSVSPDRTRRPIDATSVLTLFLLMCAVPTSLTFTAIGALGRPVILVALAMFAWWLGHSIQRPFGDQADRQPMRWLLGAFVCAVVVSYAAAMLRGLPGTEVSPADTALLRVGAWCGIFLVAHDGLSTWASLVAVLRRVVLAGTLMAMLGLAQFATKNSLLGWFVVPGMSGDGVGIDQRGGFVRAAGTASHPLEYGVVLCVTLPLAVAFAMADRDRPVVRRWFPAAVIGTASVLSVSRSALIAVAVAMLVLAASWTRRQRIIAGAGGVILLAAVYVAVPGMAGTLLGMFTGASQDPSIASRVNGADVAFAMAGRLPFFGRGFGTLLPTYVYLDNQYLGLLVELGFVGLGAVVVLFATAAVVSWRGRRLVRVPLRAKLGAAIAAGVCSAAVTFTFFDALSFPLSAAFMFLMLGLAGAYWRLSRADAHVPSAQAFNAEPTAASLDPGRN</sequence>
<dbReference type="RefSeq" id="WP_229232215.1">
    <property type="nucleotide sequence ID" value="NZ_AP024525.1"/>
</dbReference>
<comment type="subcellular location">
    <subcellularLocation>
        <location evidence="1">Membrane</location>
        <topology evidence="1">Multi-pass membrane protein</topology>
    </subcellularLocation>
</comment>
<feature type="transmembrane region" description="Helical" evidence="5">
    <location>
        <begin position="259"/>
        <end position="284"/>
    </location>
</feature>
<feature type="transmembrane region" description="Helical" evidence="5">
    <location>
        <begin position="110"/>
        <end position="130"/>
    </location>
</feature>
<feature type="transmembrane region" description="Helical" evidence="5">
    <location>
        <begin position="220"/>
        <end position="253"/>
    </location>
</feature>
<name>A0ABN6FGJ1_SINCY</name>
<keyword evidence="2 5" id="KW-0812">Transmembrane</keyword>
<feature type="transmembrane region" description="Helical" evidence="5">
    <location>
        <begin position="12"/>
        <end position="36"/>
    </location>
</feature>
<keyword evidence="8" id="KW-1185">Reference proteome</keyword>
<feature type="transmembrane region" description="Helical" evidence="5">
    <location>
        <begin position="334"/>
        <end position="361"/>
    </location>
</feature>
<gene>
    <name evidence="7" type="ORF">SCMU_13170</name>
</gene>
<evidence type="ECO:0000256" key="5">
    <source>
        <dbReference type="SAM" id="Phobius"/>
    </source>
</evidence>
<feature type="transmembrane region" description="Helical" evidence="5">
    <location>
        <begin position="373"/>
        <end position="393"/>
    </location>
</feature>
<dbReference type="PANTHER" id="PTHR37422">
    <property type="entry name" value="TEICHURONIC ACID BIOSYNTHESIS PROTEIN TUAE"/>
    <property type="match status" value="1"/>
</dbReference>
<dbReference type="InterPro" id="IPR007016">
    <property type="entry name" value="O-antigen_ligase-rel_domated"/>
</dbReference>
<evidence type="ECO:0000256" key="2">
    <source>
        <dbReference type="ARBA" id="ARBA00022692"/>
    </source>
</evidence>
<feature type="transmembrane region" description="Helical" evidence="5">
    <location>
        <begin position="42"/>
        <end position="59"/>
    </location>
</feature>
<keyword evidence="4 5" id="KW-0472">Membrane</keyword>
<evidence type="ECO:0000259" key="6">
    <source>
        <dbReference type="Pfam" id="PF04932"/>
    </source>
</evidence>
<dbReference type="Pfam" id="PF04932">
    <property type="entry name" value="Wzy_C"/>
    <property type="match status" value="1"/>
</dbReference>
<protein>
    <recommendedName>
        <fullName evidence="6">O-antigen ligase-related domain-containing protein</fullName>
    </recommendedName>
</protein>
<evidence type="ECO:0000313" key="7">
    <source>
        <dbReference type="EMBL" id="BCT75475.1"/>
    </source>
</evidence>
<feature type="transmembrane region" description="Helical" evidence="5">
    <location>
        <begin position="191"/>
        <end position="208"/>
    </location>
</feature>
<proteinExistence type="predicted"/>
<accession>A0ABN6FGJ1</accession>
<organism evidence="7 8">
    <name type="scientific">Sinomonas cyclohexanicum</name>
    <name type="common">Corynebacterium cyclohexanicum</name>
    <dbReference type="NCBI Taxonomy" id="322009"/>
    <lineage>
        <taxon>Bacteria</taxon>
        <taxon>Bacillati</taxon>
        <taxon>Actinomycetota</taxon>
        <taxon>Actinomycetes</taxon>
        <taxon>Micrococcales</taxon>
        <taxon>Micrococcaceae</taxon>
        <taxon>Sinomonas</taxon>
    </lineage>
</organism>
<evidence type="ECO:0000256" key="3">
    <source>
        <dbReference type="ARBA" id="ARBA00022989"/>
    </source>
</evidence>
<evidence type="ECO:0000313" key="8">
    <source>
        <dbReference type="Proteomes" id="UP001319861"/>
    </source>
</evidence>
<dbReference type="EMBL" id="AP024525">
    <property type="protein sequence ID" value="BCT75475.1"/>
    <property type="molecule type" value="Genomic_DNA"/>
</dbReference>
<dbReference type="Proteomes" id="UP001319861">
    <property type="component" value="Chromosome"/>
</dbReference>
<keyword evidence="3 5" id="KW-1133">Transmembrane helix</keyword>
<feature type="domain" description="O-antigen ligase-related" evidence="6">
    <location>
        <begin position="224"/>
        <end position="348"/>
    </location>
</feature>
<feature type="transmembrane region" description="Helical" evidence="5">
    <location>
        <begin position="71"/>
        <end position="90"/>
    </location>
</feature>
<dbReference type="PANTHER" id="PTHR37422:SF13">
    <property type="entry name" value="LIPOPOLYSACCHARIDE BIOSYNTHESIS PROTEIN PA4999-RELATED"/>
    <property type="match status" value="1"/>
</dbReference>
<dbReference type="InterPro" id="IPR051533">
    <property type="entry name" value="WaaL-like"/>
</dbReference>